<evidence type="ECO:0000256" key="1">
    <source>
        <dbReference type="ARBA" id="ARBA00004651"/>
    </source>
</evidence>
<dbReference type="PROSITE" id="PS50928">
    <property type="entry name" value="ABC_TM1"/>
    <property type="match status" value="2"/>
</dbReference>
<dbReference type="CDD" id="cd06261">
    <property type="entry name" value="TM_PBP2"/>
    <property type="match status" value="2"/>
</dbReference>
<feature type="transmembrane region" description="Helical" evidence="5">
    <location>
        <begin position="20"/>
        <end position="38"/>
    </location>
</feature>
<feature type="transmembrane region" description="Helical" evidence="5">
    <location>
        <begin position="102"/>
        <end position="126"/>
    </location>
</feature>
<feature type="transmembrane region" description="Helical" evidence="5">
    <location>
        <begin position="377"/>
        <end position="397"/>
    </location>
</feature>
<keyword evidence="4 5" id="KW-0472">Membrane</keyword>
<evidence type="ECO:0000313" key="8">
    <source>
        <dbReference type="Proteomes" id="UP000636949"/>
    </source>
</evidence>
<comment type="caution">
    <text evidence="7">The sequence shown here is derived from an EMBL/GenBank/DDBJ whole genome shotgun (WGS) entry which is preliminary data.</text>
</comment>
<dbReference type="GO" id="GO:0005886">
    <property type="term" value="C:plasma membrane"/>
    <property type="evidence" value="ECO:0007669"/>
    <property type="project" value="UniProtKB-SubCell"/>
</dbReference>
<keyword evidence="3 5" id="KW-1133">Transmembrane helix</keyword>
<dbReference type="Gene3D" id="1.10.3720.10">
    <property type="entry name" value="MetI-like"/>
    <property type="match status" value="2"/>
</dbReference>
<dbReference type="Pfam" id="PF00528">
    <property type="entry name" value="BPD_transp_1"/>
    <property type="match status" value="2"/>
</dbReference>
<dbReference type="PANTHER" id="PTHR42744:SF1">
    <property type="entry name" value="BINDING-PROTEIN-DEPENDENT TRANSPORT SYSTEMS INNER MEMBRANE COMPONENT"/>
    <property type="match status" value="1"/>
</dbReference>
<evidence type="ECO:0000313" key="7">
    <source>
        <dbReference type="EMBL" id="GGG00595.1"/>
    </source>
</evidence>
<evidence type="ECO:0000256" key="3">
    <source>
        <dbReference type="ARBA" id="ARBA00022989"/>
    </source>
</evidence>
<feature type="transmembrane region" description="Helical" evidence="5">
    <location>
        <begin position="541"/>
        <end position="560"/>
    </location>
</feature>
<reference evidence="7" key="2">
    <citation type="submission" date="2020-09" db="EMBL/GenBank/DDBJ databases">
        <authorList>
            <person name="Sun Q."/>
            <person name="Zhou Y."/>
        </authorList>
    </citation>
    <scope>NUCLEOTIDE SEQUENCE</scope>
    <source>
        <strain evidence="7">CGMCC 1.15758</strain>
    </source>
</reference>
<reference evidence="7" key="1">
    <citation type="journal article" date="2014" name="Int. J. Syst. Evol. Microbiol.">
        <title>Complete genome sequence of Corynebacterium casei LMG S-19264T (=DSM 44701T), isolated from a smear-ripened cheese.</title>
        <authorList>
            <consortium name="US DOE Joint Genome Institute (JGI-PGF)"/>
            <person name="Walter F."/>
            <person name="Albersmeier A."/>
            <person name="Kalinowski J."/>
            <person name="Ruckert C."/>
        </authorList>
    </citation>
    <scope>NUCLEOTIDE SEQUENCE</scope>
    <source>
        <strain evidence="7">CGMCC 1.15758</strain>
    </source>
</reference>
<name>A0A8J2Z532_9GAMM</name>
<evidence type="ECO:0000256" key="5">
    <source>
        <dbReference type="RuleBase" id="RU363032"/>
    </source>
</evidence>
<gene>
    <name evidence="7" type="ORF">GCM10010995_17430</name>
</gene>
<dbReference type="OrthoDB" id="9806809at2"/>
<feature type="transmembrane region" description="Helical" evidence="5">
    <location>
        <begin position="235"/>
        <end position="259"/>
    </location>
</feature>
<evidence type="ECO:0000256" key="2">
    <source>
        <dbReference type="ARBA" id="ARBA00022692"/>
    </source>
</evidence>
<evidence type="ECO:0000256" key="4">
    <source>
        <dbReference type="ARBA" id="ARBA00023136"/>
    </source>
</evidence>
<feature type="transmembrane region" description="Helical" evidence="5">
    <location>
        <begin position="418"/>
        <end position="442"/>
    </location>
</feature>
<feature type="transmembrane region" description="Helical" evidence="5">
    <location>
        <begin position="336"/>
        <end position="357"/>
    </location>
</feature>
<feature type="transmembrane region" description="Helical" evidence="5">
    <location>
        <begin position="448"/>
        <end position="467"/>
    </location>
</feature>
<proteinExistence type="inferred from homology"/>
<protein>
    <submittedName>
        <fullName evidence="7">ABC transporter permease</fullName>
    </submittedName>
</protein>
<keyword evidence="5" id="KW-0813">Transport</keyword>
<organism evidence="7 8">
    <name type="scientific">Cysteiniphilum litorale</name>
    <dbReference type="NCBI Taxonomy" id="2056700"/>
    <lineage>
        <taxon>Bacteria</taxon>
        <taxon>Pseudomonadati</taxon>
        <taxon>Pseudomonadota</taxon>
        <taxon>Gammaproteobacteria</taxon>
        <taxon>Thiotrichales</taxon>
        <taxon>Fastidiosibacteraceae</taxon>
        <taxon>Cysteiniphilum</taxon>
    </lineage>
</organism>
<dbReference type="GO" id="GO:0055085">
    <property type="term" value="P:transmembrane transport"/>
    <property type="evidence" value="ECO:0007669"/>
    <property type="project" value="InterPro"/>
</dbReference>
<feature type="domain" description="ABC transmembrane type-1" evidence="6">
    <location>
        <begin position="369"/>
        <end position="560"/>
    </location>
</feature>
<dbReference type="Proteomes" id="UP000636949">
    <property type="component" value="Unassembled WGS sequence"/>
</dbReference>
<feature type="transmembrane region" description="Helical" evidence="5">
    <location>
        <begin position="479"/>
        <end position="504"/>
    </location>
</feature>
<keyword evidence="8" id="KW-1185">Reference proteome</keyword>
<dbReference type="PANTHER" id="PTHR42744">
    <property type="entry name" value="BINDING-PROTEIN-DEPENDENT TRANSPORT SYSTEMS INNER MEMBRANE COMPONENT"/>
    <property type="match status" value="1"/>
</dbReference>
<dbReference type="EMBL" id="BMJS01000020">
    <property type="protein sequence ID" value="GGG00595.1"/>
    <property type="molecule type" value="Genomic_DNA"/>
</dbReference>
<accession>A0A8J2Z532</accession>
<dbReference type="RefSeq" id="WP_117003018.1">
    <property type="nucleotide sequence ID" value="NZ_BMJS01000020.1"/>
</dbReference>
<keyword evidence="2 5" id="KW-0812">Transmembrane</keyword>
<feature type="domain" description="ABC transmembrane type-1" evidence="6">
    <location>
        <begin position="64"/>
        <end position="253"/>
    </location>
</feature>
<dbReference type="InterPro" id="IPR035906">
    <property type="entry name" value="MetI-like_sf"/>
</dbReference>
<feature type="transmembrane region" description="Helical" evidence="5">
    <location>
        <begin position="191"/>
        <end position="215"/>
    </location>
</feature>
<dbReference type="AlphaFoldDB" id="A0A8J2Z532"/>
<feature type="transmembrane region" description="Helical" evidence="5">
    <location>
        <begin position="68"/>
        <end position="90"/>
    </location>
</feature>
<comment type="subcellular location">
    <subcellularLocation>
        <location evidence="1 5">Cell membrane</location>
        <topology evidence="1 5">Multi-pass membrane protein</topology>
    </subcellularLocation>
</comment>
<feature type="transmembrane region" description="Helical" evidence="5">
    <location>
        <begin position="132"/>
        <end position="154"/>
    </location>
</feature>
<evidence type="ECO:0000259" key="6">
    <source>
        <dbReference type="PROSITE" id="PS50928"/>
    </source>
</evidence>
<dbReference type="SUPFAM" id="SSF161098">
    <property type="entry name" value="MetI-like"/>
    <property type="match status" value="2"/>
</dbReference>
<dbReference type="InterPro" id="IPR000515">
    <property type="entry name" value="MetI-like"/>
</dbReference>
<sequence>MNTITLKNNYRKRNYSLHDVVFVMLVIAALGLMYYAWIGMHQSFINESSVAAISLDPSHLPYYTLRTVMRLLIGMVWSFAFALIAGYACAKNKHVARILLPIINFMESVPLLGFLTFTTAFFLFLFPHSVMGLEAAAIFGVFTSQAWNMALIVYQTIRIVPEEVIDASRVYKLNAWQRFWKIEMPYSVPGLLWNVMVSQSAAWFALVATEAIPVGDKDVMLPGVGAYISTALDHANALAIVYALIAIILTIVAFDQLVFRPLVKWSKKFKYEQINVSGAHSSWMHDLCTKSACFNAIAKGIKTVNFYFINSPTIIARKLSIPQLSLTPAVRHLSTAIWYLCIVTLAIWAGVSLWKFFPNGDMTYLLPLMWETTYRVAIAMGLSIVICTPLGIWIGISPKRTKMLQPIIQVMAAIPQPIFFPIVAILLMFGGGSLSIWAIPLIMTGTSWYVLFNVIAGASALPSDLIEMSRSFHLKGTKWWFKFAIPAVFPYIVCGIISAAGGAWNSAIAAELITWGGKTISISGIGELVSQTTSNNQVAEAALAVSAMCVLVALCVIFIWKPLYKLAETKYKI</sequence>
<comment type="similarity">
    <text evidence="5">Belongs to the binding-protein-dependent transport system permease family.</text>
</comment>